<evidence type="ECO:0000313" key="2">
    <source>
        <dbReference type="Proteomes" id="UP000294933"/>
    </source>
</evidence>
<organism evidence="1 2">
    <name type="scientific">Rickenella mellea</name>
    <dbReference type="NCBI Taxonomy" id="50990"/>
    <lineage>
        <taxon>Eukaryota</taxon>
        <taxon>Fungi</taxon>
        <taxon>Dikarya</taxon>
        <taxon>Basidiomycota</taxon>
        <taxon>Agaricomycotina</taxon>
        <taxon>Agaricomycetes</taxon>
        <taxon>Hymenochaetales</taxon>
        <taxon>Rickenellaceae</taxon>
        <taxon>Rickenella</taxon>
    </lineage>
</organism>
<reference evidence="1 2" key="1">
    <citation type="submission" date="2018-06" db="EMBL/GenBank/DDBJ databases">
        <title>A transcriptomic atlas of mushroom development highlights an independent origin of complex multicellularity.</title>
        <authorList>
            <consortium name="DOE Joint Genome Institute"/>
            <person name="Krizsan K."/>
            <person name="Almasi E."/>
            <person name="Merenyi Z."/>
            <person name="Sahu N."/>
            <person name="Viragh M."/>
            <person name="Koszo T."/>
            <person name="Mondo S."/>
            <person name="Kiss B."/>
            <person name="Balint B."/>
            <person name="Kues U."/>
            <person name="Barry K."/>
            <person name="Hegedus J.C."/>
            <person name="Henrissat B."/>
            <person name="Johnson J."/>
            <person name="Lipzen A."/>
            <person name="Ohm R."/>
            <person name="Nagy I."/>
            <person name="Pangilinan J."/>
            <person name="Yan J."/>
            <person name="Xiong Y."/>
            <person name="Grigoriev I.V."/>
            <person name="Hibbett D.S."/>
            <person name="Nagy L.G."/>
        </authorList>
    </citation>
    <scope>NUCLEOTIDE SEQUENCE [LARGE SCALE GENOMIC DNA]</scope>
    <source>
        <strain evidence="1 2">SZMC22713</strain>
    </source>
</reference>
<dbReference type="Proteomes" id="UP000294933">
    <property type="component" value="Unassembled WGS sequence"/>
</dbReference>
<dbReference type="AlphaFoldDB" id="A0A4Y7PPE9"/>
<evidence type="ECO:0000313" key="1">
    <source>
        <dbReference type="EMBL" id="TDL17055.1"/>
    </source>
</evidence>
<proteinExistence type="predicted"/>
<protein>
    <submittedName>
        <fullName evidence="1">Uncharacterized protein</fullName>
    </submittedName>
</protein>
<name>A0A4Y7PPE9_9AGAM</name>
<gene>
    <name evidence="1" type="ORF">BD410DRAFT_585225</name>
</gene>
<dbReference type="VEuPathDB" id="FungiDB:BD410DRAFT_585225"/>
<accession>A0A4Y7PPE9</accession>
<sequence length="89" mass="10379">MATRRSLSIVHLDHRNRNLMHRRLLRHPPIHSDSSNVSHSPYVIFGAVLVVAYSTRATGGWRRSNRIQRGSTCPTIKRLFVLEFERDSW</sequence>
<keyword evidence="2" id="KW-1185">Reference proteome</keyword>
<dbReference type="EMBL" id="ML170229">
    <property type="protein sequence ID" value="TDL17055.1"/>
    <property type="molecule type" value="Genomic_DNA"/>
</dbReference>